<protein>
    <recommendedName>
        <fullName evidence="2">Carboxylesterase type B domain-containing protein</fullName>
    </recommendedName>
</protein>
<dbReference type="Proteomes" id="UP000799537">
    <property type="component" value="Unassembled WGS sequence"/>
</dbReference>
<reference evidence="3" key="1">
    <citation type="journal article" date="2020" name="Stud. Mycol.">
        <title>101 Dothideomycetes genomes: a test case for predicting lifestyles and emergence of pathogens.</title>
        <authorList>
            <person name="Haridas S."/>
            <person name="Albert R."/>
            <person name="Binder M."/>
            <person name="Bloem J."/>
            <person name="Labutti K."/>
            <person name="Salamov A."/>
            <person name="Andreopoulos B."/>
            <person name="Baker S."/>
            <person name="Barry K."/>
            <person name="Bills G."/>
            <person name="Bluhm B."/>
            <person name="Cannon C."/>
            <person name="Castanera R."/>
            <person name="Culley D."/>
            <person name="Daum C."/>
            <person name="Ezra D."/>
            <person name="Gonzalez J."/>
            <person name="Henrissat B."/>
            <person name="Kuo A."/>
            <person name="Liang C."/>
            <person name="Lipzen A."/>
            <person name="Lutzoni F."/>
            <person name="Magnuson J."/>
            <person name="Mondo S."/>
            <person name="Nolan M."/>
            <person name="Ohm R."/>
            <person name="Pangilinan J."/>
            <person name="Park H.-J."/>
            <person name="Ramirez L."/>
            <person name="Alfaro M."/>
            <person name="Sun H."/>
            <person name="Tritt A."/>
            <person name="Yoshinaga Y."/>
            <person name="Zwiers L.-H."/>
            <person name="Turgeon B."/>
            <person name="Goodwin S."/>
            <person name="Spatafora J."/>
            <person name="Crous P."/>
            <person name="Grigoriev I."/>
        </authorList>
    </citation>
    <scope>NUCLEOTIDE SEQUENCE</scope>
    <source>
        <strain evidence="3">ATCC 36951</strain>
    </source>
</reference>
<feature type="domain" description="Carboxylesterase type B" evidence="2">
    <location>
        <begin position="24"/>
        <end position="523"/>
    </location>
</feature>
<feature type="signal peptide" evidence="1">
    <location>
        <begin position="1"/>
        <end position="17"/>
    </location>
</feature>
<evidence type="ECO:0000313" key="4">
    <source>
        <dbReference type="Proteomes" id="UP000799537"/>
    </source>
</evidence>
<dbReference type="PANTHER" id="PTHR11559">
    <property type="entry name" value="CARBOXYLESTERASE"/>
    <property type="match status" value="1"/>
</dbReference>
<feature type="chain" id="PRO_5025689768" description="Carboxylesterase type B domain-containing protein" evidence="1">
    <location>
        <begin position="18"/>
        <end position="555"/>
    </location>
</feature>
<dbReference type="InterPro" id="IPR029058">
    <property type="entry name" value="AB_hydrolase_fold"/>
</dbReference>
<proteinExistence type="predicted"/>
<dbReference type="EMBL" id="ML993615">
    <property type="protein sequence ID" value="KAF2162126.1"/>
    <property type="molecule type" value="Genomic_DNA"/>
</dbReference>
<keyword evidence="4" id="KW-1185">Reference proteome</keyword>
<dbReference type="Pfam" id="PF00135">
    <property type="entry name" value="COesterase"/>
    <property type="match status" value="1"/>
</dbReference>
<dbReference type="RefSeq" id="XP_033663015.1">
    <property type="nucleotide sequence ID" value="XM_033810733.1"/>
</dbReference>
<dbReference type="InterPro" id="IPR002018">
    <property type="entry name" value="CarbesteraseB"/>
</dbReference>
<gene>
    <name evidence="3" type="ORF">M409DRAFT_37448</name>
</gene>
<keyword evidence="1" id="KW-0732">Signal</keyword>
<evidence type="ECO:0000313" key="3">
    <source>
        <dbReference type="EMBL" id="KAF2162126.1"/>
    </source>
</evidence>
<name>A0A6A6C9J8_ZASCE</name>
<evidence type="ECO:0000259" key="2">
    <source>
        <dbReference type="Pfam" id="PF00135"/>
    </source>
</evidence>
<dbReference type="AlphaFoldDB" id="A0A6A6C9J8"/>
<dbReference type="GeneID" id="54564005"/>
<dbReference type="InterPro" id="IPR050309">
    <property type="entry name" value="Type-B_Carboxylest/Lipase"/>
</dbReference>
<organism evidence="3 4">
    <name type="scientific">Zasmidium cellare ATCC 36951</name>
    <dbReference type="NCBI Taxonomy" id="1080233"/>
    <lineage>
        <taxon>Eukaryota</taxon>
        <taxon>Fungi</taxon>
        <taxon>Dikarya</taxon>
        <taxon>Ascomycota</taxon>
        <taxon>Pezizomycotina</taxon>
        <taxon>Dothideomycetes</taxon>
        <taxon>Dothideomycetidae</taxon>
        <taxon>Mycosphaerellales</taxon>
        <taxon>Mycosphaerellaceae</taxon>
        <taxon>Zasmidium</taxon>
    </lineage>
</organism>
<dbReference type="Gene3D" id="3.40.50.1820">
    <property type="entry name" value="alpha/beta hydrolase"/>
    <property type="match status" value="1"/>
</dbReference>
<accession>A0A6A6C9J8</accession>
<evidence type="ECO:0000256" key="1">
    <source>
        <dbReference type="SAM" id="SignalP"/>
    </source>
</evidence>
<sequence>MARITTFVALALAGVEAQLWNQTIETQYCPVEGFKYFNESTLATYFNLTSSNVTAFLGVPYGADTAYQERWKPAQPPVPWNTTLKASEFGPVCPTSDSGFSASSSVSEDCLTINIWTNAGTKDARLPVMLWNQGSGETSDSTWWYGGGMALKDVILITFNRRDDAFGYLAHPDLNQEGFERTGYYTSGNYGVLDQLAVLKWITTNIANFGGDPNRVTIAGQSFGSSQVYHAVNSKLFSGYFHGGISESGIRYPKDTLLADLATSYVTMEDALLNGQKYTFYHNVTSIAELRKLSLDELLIGSGDRVGNSSIWWVTALSAMYPLIFKPVLDDYVLPKTYMQQLIDGPANDVPVITGNTLDESGAATSTNYTLAQFKYYNQLKYGSLYGNFTKFYPTNDNDTLANDQWNQAAIDTSLVGSWLFARDWYKSATSPFYTYFWTHEPPGQSQGAFHQSEIMYALNALYANADQYPFSEVDYEIAAKMSGYWSNFAKTLDPNNDGLDKGSTARETLPYWAPVDRNGTQVVFELGNAFGNVPLAKPGHAAFIEEYFARQAPY</sequence>
<dbReference type="OrthoDB" id="408631at2759"/>
<dbReference type="SUPFAM" id="SSF53474">
    <property type="entry name" value="alpha/beta-Hydrolases"/>
    <property type="match status" value="1"/>
</dbReference>